<comment type="caution">
    <text evidence="1">The sequence shown here is derived from an EMBL/GenBank/DDBJ whole genome shotgun (WGS) entry which is preliminary data.</text>
</comment>
<keyword evidence="2" id="KW-1185">Reference proteome</keyword>
<protein>
    <submittedName>
        <fullName evidence="1">Uncharacterized protein</fullName>
    </submittedName>
</protein>
<gene>
    <name evidence="1" type="ORF">H5410_050516</name>
</gene>
<dbReference type="PANTHER" id="PTHR33054">
    <property type="entry name" value="CCHC-TYPE DOMAIN-CONTAINING PROTEIN"/>
    <property type="match status" value="1"/>
</dbReference>
<name>A0A9J5WVP0_SOLCO</name>
<evidence type="ECO:0000313" key="2">
    <source>
        <dbReference type="Proteomes" id="UP000824120"/>
    </source>
</evidence>
<dbReference type="PANTHER" id="PTHR33054:SF12">
    <property type="entry name" value="ZINC KNUCKLE FAMILY PROTEIN"/>
    <property type="match status" value="1"/>
</dbReference>
<dbReference type="EMBL" id="JACXVP010000010">
    <property type="protein sequence ID" value="KAG5579889.1"/>
    <property type="molecule type" value="Genomic_DNA"/>
</dbReference>
<sequence>MSTEAKAAVINAKDANEGIDNLGFALVKNREDVVYTLVLTILEHFNGRFTNQYQTVRYLLNGLRCKHLGEFRWYKDTYLSRVMELPGNDLEHWKAKFINGLPPLFAKRVKKNSKDFLRSYSLWQFYLWKINKSLHPRRQLKIDKLREISQLGDFCVQFGVHSSLNMTEGKVCKEAARFRVGP</sequence>
<accession>A0A9J5WVP0</accession>
<proteinExistence type="predicted"/>
<organism evidence="1 2">
    <name type="scientific">Solanum commersonii</name>
    <name type="common">Commerson's wild potato</name>
    <name type="synonym">Commerson's nightshade</name>
    <dbReference type="NCBI Taxonomy" id="4109"/>
    <lineage>
        <taxon>Eukaryota</taxon>
        <taxon>Viridiplantae</taxon>
        <taxon>Streptophyta</taxon>
        <taxon>Embryophyta</taxon>
        <taxon>Tracheophyta</taxon>
        <taxon>Spermatophyta</taxon>
        <taxon>Magnoliopsida</taxon>
        <taxon>eudicotyledons</taxon>
        <taxon>Gunneridae</taxon>
        <taxon>Pentapetalae</taxon>
        <taxon>asterids</taxon>
        <taxon>lamiids</taxon>
        <taxon>Solanales</taxon>
        <taxon>Solanaceae</taxon>
        <taxon>Solanoideae</taxon>
        <taxon>Solaneae</taxon>
        <taxon>Solanum</taxon>
    </lineage>
</organism>
<reference evidence="1 2" key="1">
    <citation type="submission" date="2020-09" db="EMBL/GenBank/DDBJ databases">
        <title>De no assembly of potato wild relative species, Solanum commersonii.</title>
        <authorList>
            <person name="Cho K."/>
        </authorList>
    </citation>
    <scope>NUCLEOTIDE SEQUENCE [LARGE SCALE GENOMIC DNA]</scope>
    <source>
        <strain evidence="1">LZ3.2</strain>
        <tissue evidence="1">Leaf</tissue>
    </source>
</reference>
<dbReference type="AlphaFoldDB" id="A0A9J5WVP0"/>
<dbReference type="OrthoDB" id="1304033at2759"/>
<dbReference type="Proteomes" id="UP000824120">
    <property type="component" value="Chromosome 10"/>
</dbReference>
<evidence type="ECO:0000313" key="1">
    <source>
        <dbReference type="EMBL" id="KAG5579889.1"/>
    </source>
</evidence>